<dbReference type="SUPFAM" id="SSF53955">
    <property type="entry name" value="Lysozyme-like"/>
    <property type="match status" value="1"/>
</dbReference>
<dbReference type="GO" id="GO:0006032">
    <property type="term" value="P:chitin catabolic process"/>
    <property type="evidence" value="ECO:0007669"/>
    <property type="project" value="UniProtKB-KW"/>
</dbReference>
<dbReference type="InterPro" id="IPR001264">
    <property type="entry name" value="Glyco_trans_51"/>
</dbReference>
<evidence type="ECO:0000313" key="6">
    <source>
        <dbReference type="Proteomes" id="UP000030748"/>
    </source>
</evidence>
<dbReference type="PANTHER" id="PTHR32282">
    <property type="entry name" value="BINDING PROTEIN TRANSPEPTIDASE, PUTATIVE-RELATED"/>
    <property type="match status" value="1"/>
</dbReference>
<dbReference type="Proteomes" id="UP000030748">
    <property type="component" value="Unassembled WGS sequence"/>
</dbReference>
<reference evidence="5 6" key="1">
    <citation type="journal article" date="2013" name="Proc. Natl. Acad. Sci. U.S.A.">
        <title>Fine-scale variation in meiotic recombination in Mimulus inferred from population shotgun sequencing.</title>
        <authorList>
            <person name="Hellsten U."/>
            <person name="Wright K.M."/>
            <person name="Jenkins J."/>
            <person name="Shu S."/>
            <person name="Yuan Y."/>
            <person name="Wessler S.R."/>
            <person name="Schmutz J."/>
            <person name="Willis J.H."/>
            <person name="Rokhsar D.S."/>
        </authorList>
    </citation>
    <scope>NUCLEOTIDE SEQUENCE [LARGE SCALE GENOMIC DNA]</scope>
    <source>
        <strain evidence="6">cv. DUN x IM62</strain>
    </source>
</reference>
<evidence type="ECO:0000256" key="2">
    <source>
        <dbReference type="ARBA" id="ARBA00022679"/>
    </source>
</evidence>
<feature type="non-terminal residue" evidence="5">
    <location>
        <position position="1"/>
    </location>
</feature>
<dbReference type="InterPro" id="IPR036950">
    <property type="entry name" value="PBP_transglycosylase"/>
</dbReference>
<keyword evidence="6" id="KW-1185">Reference proteome</keyword>
<keyword evidence="3" id="KW-0146">Chitin degradation</keyword>
<evidence type="ECO:0000259" key="4">
    <source>
        <dbReference type="Pfam" id="PF00912"/>
    </source>
</evidence>
<dbReference type="AlphaFoldDB" id="A0A022Q5R9"/>
<dbReference type="Pfam" id="PF00912">
    <property type="entry name" value="Transgly"/>
    <property type="match status" value="1"/>
</dbReference>
<dbReference type="InterPro" id="IPR050396">
    <property type="entry name" value="Glycosyltr_51/Transpeptidase"/>
</dbReference>
<organism evidence="5 6">
    <name type="scientific">Erythranthe guttata</name>
    <name type="common">Yellow monkey flower</name>
    <name type="synonym">Mimulus guttatus</name>
    <dbReference type="NCBI Taxonomy" id="4155"/>
    <lineage>
        <taxon>Eukaryota</taxon>
        <taxon>Viridiplantae</taxon>
        <taxon>Streptophyta</taxon>
        <taxon>Embryophyta</taxon>
        <taxon>Tracheophyta</taxon>
        <taxon>Spermatophyta</taxon>
        <taxon>Magnoliopsida</taxon>
        <taxon>eudicotyledons</taxon>
        <taxon>Gunneridae</taxon>
        <taxon>Pentapetalae</taxon>
        <taxon>asterids</taxon>
        <taxon>lamiids</taxon>
        <taxon>Lamiales</taxon>
        <taxon>Phrymaceae</taxon>
        <taxon>Erythranthe</taxon>
    </lineage>
</organism>
<dbReference type="GO" id="GO:0016740">
    <property type="term" value="F:transferase activity"/>
    <property type="evidence" value="ECO:0007669"/>
    <property type="project" value="UniProtKB-KW"/>
</dbReference>
<sequence length="146" mass="16677">IYWGHGIYGIKSASNLYFGKHPSLLTLGECALLIGIIPAPESRSPFRDYSRGKTFQARVLKRMVVGHFLDIESALSAVRKPFALKSDGPEYAEKSLFPVLLPSESGYESPMKDTWDWERESKMWEVVEDMEKWAMSFRKIVKTSNL</sequence>
<dbReference type="STRING" id="4155.A0A022Q5R9"/>
<evidence type="ECO:0000313" key="5">
    <source>
        <dbReference type="EMBL" id="EYU22939.1"/>
    </source>
</evidence>
<dbReference type="eggNOG" id="ENOG502RIBP">
    <property type="taxonomic scope" value="Eukaryota"/>
</dbReference>
<comment type="function">
    <text evidence="1">Defense against chitin-containing fungal pathogens.</text>
</comment>
<dbReference type="EMBL" id="KI632191">
    <property type="protein sequence ID" value="EYU22939.1"/>
    <property type="molecule type" value="Genomic_DNA"/>
</dbReference>
<protein>
    <recommendedName>
        <fullName evidence="4">Glycosyl transferase family 51 domain-containing protein</fullName>
    </recommendedName>
</protein>
<evidence type="ECO:0000256" key="3">
    <source>
        <dbReference type="ARBA" id="ARBA00023024"/>
    </source>
</evidence>
<proteinExistence type="predicted"/>
<evidence type="ECO:0000256" key="1">
    <source>
        <dbReference type="ARBA" id="ARBA00003102"/>
    </source>
</evidence>
<keyword evidence="2" id="KW-0808">Transferase</keyword>
<keyword evidence="3" id="KW-0624">Polysaccharide degradation</keyword>
<accession>A0A022Q5R9</accession>
<gene>
    <name evidence="5" type="ORF">MIMGU_mgv1a024661mg</name>
</gene>
<dbReference type="InterPro" id="IPR023346">
    <property type="entry name" value="Lysozyme-like_dom_sf"/>
</dbReference>
<keyword evidence="3" id="KW-0119">Carbohydrate metabolism</keyword>
<dbReference type="PANTHER" id="PTHR32282:SF33">
    <property type="entry name" value="PEPTIDOGLYCAN GLYCOSYLTRANSFERASE"/>
    <property type="match status" value="1"/>
</dbReference>
<dbReference type="Gene3D" id="1.10.3810.10">
    <property type="entry name" value="Biosynthetic peptidoglycan transglycosylase-like"/>
    <property type="match status" value="1"/>
</dbReference>
<name>A0A022Q5R9_ERYGU</name>
<feature type="domain" description="Glycosyl transferase family 51" evidence="4">
    <location>
        <begin position="1"/>
        <end position="63"/>
    </location>
</feature>